<reference evidence="2" key="1">
    <citation type="journal article" date="2023" name="Nat. Plants">
        <title>Single-cell RNA sequencing provides a high-resolution roadmap for understanding the multicellular compartmentation of specialized metabolism.</title>
        <authorList>
            <person name="Sun S."/>
            <person name="Shen X."/>
            <person name="Li Y."/>
            <person name="Li Y."/>
            <person name="Wang S."/>
            <person name="Li R."/>
            <person name="Zhang H."/>
            <person name="Shen G."/>
            <person name="Guo B."/>
            <person name="Wei J."/>
            <person name="Xu J."/>
            <person name="St-Pierre B."/>
            <person name="Chen S."/>
            <person name="Sun C."/>
        </authorList>
    </citation>
    <scope>NUCLEOTIDE SEQUENCE [LARGE SCALE GENOMIC DNA]</scope>
</reference>
<accession>A0ACC0ATJ1</accession>
<name>A0ACC0ATJ1_CATRO</name>
<evidence type="ECO:0000313" key="2">
    <source>
        <dbReference type="Proteomes" id="UP001060085"/>
    </source>
</evidence>
<sequence length="104" mass="12202">MEEQLIQTVQFWKRHMPPRNMLQFFREQNVDCAVRYNMQLLEAIGMTPTDKNFTGATPFMQNRLNTYISKMPDSVLVGNEEDVNVNEPGCNYFENGKWFNACDL</sequence>
<dbReference type="Proteomes" id="UP001060085">
    <property type="component" value="Linkage Group LG05"/>
</dbReference>
<keyword evidence="2" id="KW-1185">Reference proteome</keyword>
<dbReference type="EMBL" id="CM044705">
    <property type="protein sequence ID" value="KAI5662768.1"/>
    <property type="molecule type" value="Genomic_DNA"/>
</dbReference>
<protein>
    <submittedName>
        <fullName evidence="1">Uncharacterized protein</fullName>
    </submittedName>
</protein>
<comment type="caution">
    <text evidence="1">The sequence shown here is derived from an EMBL/GenBank/DDBJ whole genome shotgun (WGS) entry which is preliminary data.</text>
</comment>
<proteinExistence type="predicted"/>
<evidence type="ECO:0000313" key="1">
    <source>
        <dbReference type="EMBL" id="KAI5662768.1"/>
    </source>
</evidence>
<organism evidence="1 2">
    <name type="scientific">Catharanthus roseus</name>
    <name type="common">Madagascar periwinkle</name>
    <name type="synonym">Vinca rosea</name>
    <dbReference type="NCBI Taxonomy" id="4058"/>
    <lineage>
        <taxon>Eukaryota</taxon>
        <taxon>Viridiplantae</taxon>
        <taxon>Streptophyta</taxon>
        <taxon>Embryophyta</taxon>
        <taxon>Tracheophyta</taxon>
        <taxon>Spermatophyta</taxon>
        <taxon>Magnoliopsida</taxon>
        <taxon>eudicotyledons</taxon>
        <taxon>Gunneridae</taxon>
        <taxon>Pentapetalae</taxon>
        <taxon>asterids</taxon>
        <taxon>lamiids</taxon>
        <taxon>Gentianales</taxon>
        <taxon>Apocynaceae</taxon>
        <taxon>Rauvolfioideae</taxon>
        <taxon>Vinceae</taxon>
        <taxon>Catharanthinae</taxon>
        <taxon>Catharanthus</taxon>
    </lineage>
</organism>
<gene>
    <name evidence="1" type="ORF">M9H77_22091</name>
</gene>